<feature type="region of interest" description="Disordered" evidence="1">
    <location>
        <begin position="72"/>
        <end position="102"/>
    </location>
</feature>
<evidence type="ECO:0000313" key="4">
    <source>
        <dbReference type="Proteomes" id="UP001595693"/>
    </source>
</evidence>
<feature type="compositionally biased region" description="Basic and acidic residues" evidence="1">
    <location>
        <begin position="93"/>
        <end position="102"/>
    </location>
</feature>
<keyword evidence="4" id="KW-1185">Reference proteome</keyword>
<proteinExistence type="predicted"/>
<dbReference type="SUPFAM" id="SSF81273">
    <property type="entry name" value="H-NS histone-like proteins"/>
    <property type="match status" value="1"/>
</dbReference>
<feature type="domain" description="DNA-binding protein H-NS-like C-terminal" evidence="2">
    <location>
        <begin position="62"/>
        <end position="101"/>
    </location>
</feature>
<dbReference type="Proteomes" id="UP001595693">
    <property type="component" value="Unassembled WGS sequence"/>
</dbReference>
<dbReference type="Pfam" id="PF00816">
    <property type="entry name" value="Histone_HNS"/>
    <property type="match status" value="1"/>
</dbReference>
<reference evidence="4" key="1">
    <citation type="journal article" date="2019" name="Int. J. Syst. Evol. Microbiol.">
        <title>The Global Catalogue of Microorganisms (GCM) 10K type strain sequencing project: providing services to taxonomists for standard genome sequencing and annotation.</title>
        <authorList>
            <consortium name="The Broad Institute Genomics Platform"/>
            <consortium name="The Broad Institute Genome Sequencing Center for Infectious Disease"/>
            <person name="Wu L."/>
            <person name="Ma J."/>
        </authorList>
    </citation>
    <scope>NUCLEOTIDE SEQUENCE [LARGE SCALE GENOMIC DNA]</scope>
    <source>
        <strain evidence="4">CCUG 2113</strain>
    </source>
</reference>
<evidence type="ECO:0000259" key="2">
    <source>
        <dbReference type="SMART" id="SM00528"/>
    </source>
</evidence>
<comment type="caution">
    <text evidence="3">The sequence shown here is derived from an EMBL/GenBank/DDBJ whole genome shotgun (WGS) entry which is preliminary data.</text>
</comment>
<dbReference type="SMART" id="SM00528">
    <property type="entry name" value="HNS"/>
    <property type="match status" value="1"/>
</dbReference>
<gene>
    <name evidence="3" type="ORF">ACFOW3_24465</name>
</gene>
<sequence length="102" mass="11076">SSSSSSFPRFSMPSYSELLAQKKSLDAQIAQAHKAESVQALATVHELIAEFGFTAQQVFPWKPAPKKVAAKYRDPDTGATWSGRGKPPQWIAGKDRAPFAIA</sequence>
<evidence type="ECO:0000256" key="1">
    <source>
        <dbReference type="SAM" id="MobiDB-lite"/>
    </source>
</evidence>
<organism evidence="3 4">
    <name type="scientific">Acidovorax facilis</name>
    <dbReference type="NCBI Taxonomy" id="12917"/>
    <lineage>
        <taxon>Bacteria</taxon>
        <taxon>Pseudomonadati</taxon>
        <taxon>Pseudomonadota</taxon>
        <taxon>Betaproteobacteria</taxon>
        <taxon>Burkholderiales</taxon>
        <taxon>Comamonadaceae</taxon>
        <taxon>Acidovorax</taxon>
    </lineage>
</organism>
<dbReference type="RefSeq" id="WP_377808483.1">
    <property type="nucleotide sequence ID" value="NZ_JBHSAJ010000116.1"/>
</dbReference>
<dbReference type="EMBL" id="JBHSAJ010000116">
    <property type="protein sequence ID" value="MFC3937787.1"/>
    <property type="molecule type" value="Genomic_DNA"/>
</dbReference>
<accession>A0ABV8DHH8</accession>
<protein>
    <submittedName>
        <fullName evidence="3">H-NS family nucleoid-associated regulatory protein</fullName>
    </submittedName>
</protein>
<name>A0ABV8DHH8_9BURK</name>
<evidence type="ECO:0000313" key="3">
    <source>
        <dbReference type="EMBL" id="MFC3937787.1"/>
    </source>
</evidence>
<dbReference type="Gene3D" id="4.10.430.30">
    <property type="match status" value="1"/>
</dbReference>
<dbReference type="InterPro" id="IPR027444">
    <property type="entry name" value="H-NS_C_dom"/>
</dbReference>
<feature type="non-terminal residue" evidence="3">
    <location>
        <position position="1"/>
    </location>
</feature>